<protein>
    <submittedName>
        <fullName evidence="1">Uncharacterized protein</fullName>
    </submittedName>
</protein>
<sequence>MAATLIIANHQNHHLTSVNSNSFSVEHNSKPFIMDVHLRNADHSLPPSLFYDLQDCGDTSLSNWVSASPNNKPITTTGSWSSFVSSDSFLSSQVASEVGSAETESDPDEEFMAELIRQMAHFMFQDDDKLEKSWGSAGSPQSTDWSPLRMNHERQIDISREPSPPGPIMMEEFEKMKMNSEVPSSMSNSNVEFHSKQALIDDQIRAIRVKHRSCQN</sequence>
<comment type="caution">
    <text evidence="1">The sequence shown here is derived from an EMBL/GenBank/DDBJ whole genome shotgun (WGS) entry which is preliminary data.</text>
</comment>
<keyword evidence="2" id="KW-1185">Reference proteome</keyword>
<accession>A0ACC1AEH5</accession>
<gene>
    <name evidence="1" type="ORF">Patl1_31230</name>
</gene>
<evidence type="ECO:0000313" key="2">
    <source>
        <dbReference type="Proteomes" id="UP001164250"/>
    </source>
</evidence>
<name>A0ACC1AEH5_9ROSI</name>
<organism evidence="1 2">
    <name type="scientific">Pistacia atlantica</name>
    <dbReference type="NCBI Taxonomy" id="434234"/>
    <lineage>
        <taxon>Eukaryota</taxon>
        <taxon>Viridiplantae</taxon>
        <taxon>Streptophyta</taxon>
        <taxon>Embryophyta</taxon>
        <taxon>Tracheophyta</taxon>
        <taxon>Spermatophyta</taxon>
        <taxon>Magnoliopsida</taxon>
        <taxon>eudicotyledons</taxon>
        <taxon>Gunneridae</taxon>
        <taxon>Pentapetalae</taxon>
        <taxon>rosids</taxon>
        <taxon>malvids</taxon>
        <taxon>Sapindales</taxon>
        <taxon>Anacardiaceae</taxon>
        <taxon>Pistacia</taxon>
    </lineage>
</organism>
<dbReference type="Proteomes" id="UP001164250">
    <property type="component" value="Chromosome 11"/>
</dbReference>
<reference evidence="2" key="1">
    <citation type="journal article" date="2023" name="G3 (Bethesda)">
        <title>Genome assembly and association tests identify interacting loci associated with vigor, precocity, and sex in interspecific pistachio rootstocks.</title>
        <authorList>
            <person name="Palmer W."/>
            <person name="Jacygrad E."/>
            <person name="Sagayaradj S."/>
            <person name="Cavanaugh K."/>
            <person name="Han R."/>
            <person name="Bertier L."/>
            <person name="Beede B."/>
            <person name="Kafkas S."/>
            <person name="Golino D."/>
            <person name="Preece J."/>
            <person name="Michelmore R."/>
        </authorList>
    </citation>
    <scope>NUCLEOTIDE SEQUENCE [LARGE SCALE GENOMIC DNA]</scope>
</reference>
<dbReference type="EMBL" id="CM047907">
    <property type="protein sequence ID" value="KAJ0084674.1"/>
    <property type="molecule type" value="Genomic_DNA"/>
</dbReference>
<evidence type="ECO:0000313" key="1">
    <source>
        <dbReference type="EMBL" id="KAJ0084674.1"/>
    </source>
</evidence>
<proteinExistence type="predicted"/>